<keyword evidence="2" id="KW-0227">DNA damage</keyword>
<dbReference type="OrthoDB" id="21095at2759"/>
<dbReference type="Pfam" id="PF09169">
    <property type="entry name" value="BRCA-2_helical"/>
    <property type="match status" value="1"/>
</dbReference>
<dbReference type="GO" id="GO:0005634">
    <property type="term" value="C:nucleus"/>
    <property type="evidence" value="ECO:0000318"/>
    <property type="project" value="GO_Central"/>
</dbReference>
<evidence type="ECO:0000256" key="6">
    <source>
        <dbReference type="SAM" id="Coils"/>
    </source>
</evidence>
<dbReference type="InterPro" id="IPR015252">
    <property type="entry name" value="BRCA2_hlx"/>
</dbReference>
<feature type="compositionally biased region" description="Basic and acidic residues" evidence="7">
    <location>
        <begin position="738"/>
        <end position="750"/>
    </location>
</feature>
<protein>
    <recommendedName>
        <fullName evidence="13">Tower domain-containing protein</fullName>
    </recommendedName>
</protein>
<sequence>MNRNNHQIATPDRPDRDVTNVFRTPVNPKPCSWSPILHAITPDLNAPDSECEGTPSLIRSLGIDPELNVSWSANMETPTQTQVSLPGFTRIDEQQNFDSKAKPLQPRHLFQNENNPNVGMVKEMLPSGKASNQKKCENTFQHNSNTEDLFRLLKRPALKFIYPQPVYINVHSKTQPMFSTKQLNKQTSGIKTENQSVMYLDSPQSNLQEMKKSLDFSSEPVVNVLPDRSSPISPDVAFQQKEVHVIDSLPTKFATDNECLKQISLNLDETKDLPFSRNQGEAHYSTSSNDDQKHCEIIASRNVFESVGFSTAAGKKVSISEKAMIQARARLEEIDKEEIGSKTNPSIPKESNILIKKQLPEKNWNSENTLQNLDHLKTAGFSLTAKGKPVHVSDEALSKGRAMFAEVNEAPASDVLKYQEAVGFRTAGGKKFSISEKAMIRARAKFEEIDEEDLTITKHQVTRSNTKINNSREKWMAENDWNCDNMLPQNSDIPKAVGFSKGKPIHISDEAMAKGQTMFAEVSGAPLSNPSSITSAYPETVGFSTAGGKKVAISETAIAQAKSLFSELEDVNVDPAEFPATASFSRANGKKSVVSKEAIARGQALLEDVCEKNTENEHGGTTKTSGKYAAVAKQTLSRSGDSRIRAKTSSFKAPRRVTPVPEPASHGLETTDCNPVQVPLTVGFNLASGKEVKVSELALSRARKNFEEPLVIEDIPKIVETVQAVKINHNSSPSPFPVKDESADKKRKMEEEDDKDYWVSSPTIGKTKKAKKRKNFNDSPRSQLTQMATPGTPSAFESFMVSAKIRALRRKAREEQNAVIQRKRSTGRKTSPKAGYLYQLKKDGTCRKTWKELIDNSSLPEILAPYKLLEDHGMLAEVYQVQASNASSFNFCAWDHFHIEDCLQNSKGVQLGEFLVIFSEENIIGYEEIGASLLASENVDPTLISYDWIRNHYRWIVWKLASMELRMPSLFARTCLTISNVLEQLKYRYDKEIDRCERSALRRIIEQDDTAAKTMILCVAEIRSTGPAILELTDGWYSIEAHCDTAMQQLIEKNKIFAGLKLVISCAELVSPGPSAPLEKGSDTFLKISANSTRRARWDSKLGFYSKPLPFPISLASILPEGGVVSHIRVNVIRVYPMMYMEKAADGKTIFRGERQYRRITESAAMRFERMMEKVVEDIEREEDEQERKRIRADGNRHRNKEINLTDEEKRSRILAEAQKRMQMSMKSIEGVPMLKLRLVDCRATHLNSAIISIWRPNEELQYNLKEGRAYHLYNVNAAGLRFGELQLNAMKNTMWKEMKQSNLTPGLDRSVIAFSTANQPGFKPMFNELDIVGLVVFVGLQQRPFQTAILSDGNTYFGVKCWASLEDYALADIIVVGAFLAFSNLQWRATACRTVSKMQFAFIHEGTLVSSRPALKHLDAALNDLKQSVKDPAACVAEAEGQVDTLLGSATPQSATPKYGTEVSRRGGMFTPTGVEYFGDGKKNETPTSSNVVINRARLLEKYPNPPALSPWNGCASPLVRQKFKPPARKPPAV</sequence>
<keyword evidence="6" id="KW-0175">Coiled coil</keyword>
<evidence type="ECO:0000256" key="5">
    <source>
        <dbReference type="ARBA" id="ARBA00023204"/>
    </source>
</evidence>
<accession>E9GFR3</accession>
<name>E9GFR3_DAPPU</name>
<dbReference type="InterPro" id="IPR012340">
    <property type="entry name" value="NA-bd_OB-fold"/>
</dbReference>
<dbReference type="InterPro" id="IPR015188">
    <property type="entry name" value="BRCA2_OB_3"/>
</dbReference>
<dbReference type="GO" id="GO:0000724">
    <property type="term" value="P:double-strand break repair via homologous recombination"/>
    <property type="evidence" value="ECO:0000318"/>
    <property type="project" value="GO_Central"/>
</dbReference>
<keyword evidence="1" id="KW-0677">Repeat</keyword>
<feature type="coiled-coil region" evidence="6">
    <location>
        <begin position="1165"/>
        <end position="1196"/>
    </location>
</feature>
<dbReference type="GO" id="GO:0006355">
    <property type="term" value="P:regulation of DNA-templated transcription"/>
    <property type="evidence" value="ECO:0000318"/>
    <property type="project" value="GO_Central"/>
</dbReference>
<dbReference type="InterPro" id="IPR002093">
    <property type="entry name" value="BRCA2_repeat"/>
</dbReference>
<evidence type="ECO:0000259" key="8">
    <source>
        <dbReference type="Pfam" id="PF09103"/>
    </source>
</evidence>
<evidence type="ECO:0000256" key="3">
    <source>
        <dbReference type="ARBA" id="ARBA00023125"/>
    </source>
</evidence>
<keyword evidence="12" id="KW-1185">Reference proteome</keyword>
<dbReference type="Pfam" id="PF09103">
    <property type="entry name" value="BRCA-2_OB1"/>
    <property type="match status" value="1"/>
</dbReference>
<dbReference type="InterPro" id="IPR015525">
    <property type="entry name" value="BRCA2"/>
</dbReference>
<evidence type="ECO:0000256" key="7">
    <source>
        <dbReference type="SAM" id="MobiDB-lite"/>
    </source>
</evidence>
<dbReference type="KEGG" id="dpx:DAPPUDRAFT_303344"/>
<proteinExistence type="predicted"/>
<keyword evidence="3" id="KW-0238">DNA-binding</keyword>
<dbReference type="EMBL" id="GL732542">
    <property type="protein sequence ID" value="EFX81680.1"/>
    <property type="molecule type" value="Genomic_DNA"/>
</dbReference>
<feature type="domain" description="Breast cancer type 2 susceptibility protein helical" evidence="10">
    <location>
        <begin position="809"/>
        <end position="996"/>
    </location>
</feature>
<feature type="compositionally biased region" description="Polar residues" evidence="7">
    <location>
        <begin position="777"/>
        <end position="791"/>
    </location>
</feature>
<dbReference type="HOGENOM" id="CLU_247064_0_0_1"/>
<organism evidence="11 12">
    <name type="scientific">Daphnia pulex</name>
    <name type="common">Water flea</name>
    <dbReference type="NCBI Taxonomy" id="6669"/>
    <lineage>
        <taxon>Eukaryota</taxon>
        <taxon>Metazoa</taxon>
        <taxon>Ecdysozoa</taxon>
        <taxon>Arthropoda</taxon>
        <taxon>Crustacea</taxon>
        <taxon>Branchiopoda</taxon>
        <taxon>Diplostraca</taxon>
        <taxon>Cladocera</taxon>
        <taxon>Anomopoda</taxon>
        <taxon>Daphniidae</taxon>
        <taxon>Daphnia</taxon>
    </lineage>
</organism>
<dbReference type="FunFam" id="2.40.50.140:FF:000406">
    <property type="entry name" value="Breast and ovarian cancer susceptibility protein 2 truncated variant"/>
    <property type="match status" value="1"/>
</dbReference>
<dbReference type="SUPFAM" id="SSF81872">
    <property type="entry name" value="BRCA2 helical domain"/>
    <property type="match status" value="1"/>
</dbReference>
<dbReference type="InterPro" id="IPR036315">
    <property type="entry name" value="BRCA2_hlx_sf"/>
</dbReference>
<dbReference type="PROSITE" id="PS50138">
    <property type="entry name" value="BRCA2_REPEAT"/>
    <property type="match status" value="5"/>
</dbReference>
<dbReference type="InParanoid" id="E9GFR3"/>
<evidence type="ECO:0000259" key="9">
    <source>
        <dbReference type="Pfam" id="PF09104"/>
    </source>
</evidence>
<dbReference type="Gene3D" id="2.40.50.140">
    <property type="entry name" value="Nucleic acid-binding proteins"/>
    <property type="match status" value="3"/>
</dbReference>
<feature type="region of interest" description="Disordered" evidence="7">
    <location>
        <begin position="728"/>
        <end position="791"/>
    </location>
</feature>
<dbReference type="InterPro" id="IPR015187">
    <property type="entry name" value="BRCA2_OB_1"/>
</dbReference>
<dbReference type="Pfam" id="PF09104">
    <property type="entry name" value="BRCA-2_OB3"/>
    <property type="match status" value="1"/>
</dbReference>
<reference evidence="11 12" key="1">
    <citation type="journal article" date="2011" name="Science">
        <title>The ecoresponsive genome of Daphnia pulex.</title>
        <authorList>
            <person name="Colbourne J.K."/>
            <person name="Pfrender M.E."/>
            <person name="Gilbert D."/>
            <person name="Thomas W.K."/>
            <person name="Tucker A."/>
            <person name="Oakley T.H."/>
            <person name="Tokishita S."/>
            <person name="Aerts A."/>
            <person name="Arnold G.J."/>
            <person name="Basu M.K."/>
            <person name="Bauer D.J."/>
            <person name="Caceres C.E."/>
            <person name="Carmel L."/>
            <person name="Casola C."/>
            <person name="Choi J.H."/>
            <person name="Detter J.C."/>
            <person name="Dong Q."/>
            <person name="Dusheyko S."/>
            <person name="Eads B.D."/>
            <person name="Frohlich T."/>
            <person name="Geiler-Samerotte K.A."/>
            <person name="Gerlach D."/>
            <person name="Hatcher P."/>
            <person name="Jogdeo S."/>
            <person name="Krijgsveld J."/>
            <person name="Kriventseva E.V."/>
            <person name="Kultz D."/>
            <person name="Laforsch C."/>
            <person name="Lindquist E."/>
            <person name="Lopez J."/>
            <person name="Manak J.R."/>
            <person name="Muller J."/>
            <person name="Pangilinan J."/>
            <person name="Patwardhan R.P."/>
            <person name="Pitluck S."/>
            <person name="Pritham E.J."/>
            <person name="Rechtsteiner A."/>
            <person name="Rho M."/>
            <person name="Rogozin I.B."/>
            <person name="Sakarya O."/>
            <person name="Salamov A."/>
            <person name="Schaack S."/>
            <person name="Shapiro H."/>
            <person name="Shiga Y."/>
            <person name="Skalitzky C."/>
            <person name="Smith Z."/>
            <person name="Souvorov A."/>
            <person name="Sung W."/>
            <person name="Tang Z."/>
            <person name="Tsuchiya D."/>
            <person name="Tu H."/>
            <person name="Vos H."/>
            <person name="Wang M."/>
            <person name="Wolf Y.I."/>
            <person name="Yamagata H."/>
            <person name="Yamada T."/>
            <person name="Ye Y."/>
            <person name="Shaw J.R."/>
            <person name="Andrews J."/>
            <person name="Crease T.J."/>
            <person name="Tang H."/>
            <person name="Lucas S.M."/>
            <person name="Robertson H.M."/>
            <person name="Bork P."/>
            <person name="Koonin E.V."/>
            <person name="Zdobnov E.M."/>
            <person name="Grigoriev I.V."/>
            <person name="Lynch M."/>
            <person name="Boore J.L."/>
        </authorList>
    </citation>
    <scope>NUCLEOTIDE SEQUENCE [LARGE SCALE GENOMIC DNA]</scope>
</reference>
<dbReference type="CDD" id="cd04493">
    <property type="entry name" value="BRCA2DBD_OB1"/>
    <property type="match status" value="1"/>
</dbReference>
<evidence type="ECO:0000313" key="11">
    <source>
        <dbReference type="EMBL" id="EFX81680.1"/>
    </source>
</evidence>
<dbReference type="PANTHER" id="PTHR11289:SF0">
    <property type="entry name" value="BREAST CANCER TYPE 2 SUSCEPTIBILITY PROTEIN"/>
    <property type="match status" value="1"/>
</dbReference>
<evidence type="ECO:0000313" key="12">
    <source>
        <dbReference type="Proteomes" id="UP000000305"/>
    </source>
</evidence>
<dbReference type="STRING" id="6669.E9GFR3"/>
<evidence type="ECO:0000259" key="10">
    <source>
        <dbReference type="Pfam" id="PF09169"/>
    </source>
</evidence>
<feature type="domain" description="BRCA2 OB1" evidence="8">
    <location>
        <begin position="999"/>
        <end position="1105"/>
    </location>
</feature>
<feature type="region of interest" description="Disordered" evidence="7">
    <location>
        <begin position="1"/>
        <end position="20"/>
    </location>
</feature>
<gene>
    <name evidence="11" type="ORF">DAPPUDRAFT_303344</name>
</gene>
<dbReference type="Proteomes" id="UP000000305">
    <property type="component" value="Unassembled WGS sequence"/>
</dbReference>
<feature type="domain" description="BRCA2 OB3" evidence="9">
    <location>
        <begin position="1310"/>
        <end position="1448"/>
    </location>
</feature>
<dbReference type="PANTHER" id="PTHR11289">
    <property type="entry name" value="BREAST CANCER TYPE 2 SUSCEPTIBILITY PROTEIN BRCA2"/>
    <property type="match status" value="1"/>
</dbReference>
<feature type="region of interest" description="Disordered" evidence="7">
    <location>
        <begin position="651"/>
        <end position="672"/>
    </location>
</feature>
<evidence type="ECO:0000256" key="1">
    <source>
        <dbReference type="ARBA" id="ARBA00022737"/>
    </source>
</evidence>
<evidence type="ECO:0008006" key="13">
    <source>
        <dbReference type="Google" id="ProtNLM"/>
    </source>
</evidence>
<dbReference type="Pfam" id="PF00634">
    <property type="entry name" value="BRCA2"/>
    <property type="match status" value="2"/>
</dbReference>
<evidence type="ECO:0000256" key="4">
    <source>
        <dbReference type="ARBA" id="ARBA00023172"/>
    </source>
</evidence>
<keyword evidence="5" id="KW-0234">DNA repair</keyword>
<evidence type="ECO:0000256" key="2">
    <source>
        <dbReference type="ARBA" id="ARBA00022763"/>
    </source>
</evidence>
<dbReference type="GO" id="GO:0003697">
    <property type="term" value="F:single-stranded DNA binding"/>
    <property type="evidence" value="ECO:0000318"/>
    <property type="project" value="GO_Central"/>
</dbReference>
<dbReference type="PhylomeDB" id="E9GFR3"/>
<dbReference type="eggNOG" id="KOG4751">
    <property type="taxonomic scope" value="Eukaryota"/>
</dbReference>
<keyword evidence="4" id="KW-0233">DNA recombination</keyword>
<dbReference type="OMA" id="NLVPARW"/>
<dbReference type="SUPFAM" id="SSF50249">
    <property type="entry name" value="Nucleic acid-binding proteins"/>
    <property type="match status" value="3"/>
</dbReference>
<dbReference type="Pfam" id="PF21318">
    <property type="entry name" value="BRCA2DBD_OB2"/>
    <property type="match status" value="1"/>
</dbReference>